<evidence type="ECO:0000313" key="7">
    <source>
        <dbReference type="Proteomes" id="UP000241818"/>
    </source>
</evidence>
<feature type="transmembrane region" description="Helical" evidence="4">
    <location>
        <begin position="269"/>
        <end position="292"/>
    </location>
</feature>
<evidence type="ECO:0000256" key="1">
    <source>
        <dbReference type="ARBA" id="ARBA00007920"/>
    </source>
</evidence>
<dbReference type="FunCoup" id="A0A2T3B3Y8">
    <property type="interactions" value="124"/>
</dbReference>
<dbReference type="AlphaFoldDB" id="A0A2T3B3Y8"/>
<keyword evidence="4" id="KW-1133">Transmembrane helix</keyword>
<proteinExistence type="inferred from homology"/>
<dbReference type="Gene3D" id="3.40.50.1820">
    <property type="entry name" value="alpha/beta hydrolase"/>
    <property type="match status" value="1"/>
</dbReference>
<dbReference type="FunFam" id="3.40.50.1820:FF:000223">
    <property type="entry name" value="Lipase/serine esterase"/>
    <property type="match status" value="1"/>
</dbReference>
<dbReference type="PANTHER" id="PTHR12482">
    <property type="entry name" value="LIPASE ROG1-RELATED-RELATED"/>
    <property type="match status" value="1"/>
</dbReference>
<evidence type="ECO:0000259" key="5">
    <source>
        <dbReference type="Pfam" id="PF05057"/>
    </source>
</evidence>
<dbReference type="GeneID" id="36572948"/>
<keyword evidence="2" id="KW-0443">Lipid metabolism</keyword>
<evidence type="ECO:0000256" key="3">
    <source>
        <dbReference type="SAM" id="MobiDB-lite"/>
    </source>
</evidence>
<comment type="similarity">
    <text evidence="1">Belongs to the putative lipase ROG1 family.</text>
</comment>
<dbReference type="InterPro" id="IPR044294">
    <property type="entry name" value="Lipase-like"/>
</dbReference>
<dbReference type="GO" id="GO:0047372">
    <property type="term" value="F:monoacylglycerol lipase activity"/>
    <property type="evidence" value="ECO:0007669"/>
    <property type="project" value="TreeGrafter"/>
</dbReference>
<dbReference type="EMBL" id="KZ679010">
    <property type="protein sequence ID" value="PSS20350.1"/>
    <property type="molecule type" value="Genomic_DNA"/>
</dbReference>
<evidence type="ECO:0000256" key="2">
    <source>
        <dbReference type="ARBA" id="ARBA00022963"/>
    </source>
</evidence>
<dbReference type="InterPro" id="IPR007751">
    <property type="entry name" value="DUF676_lipase-like"/>
</dbReference>
<keyword evidence="4" id="KW-0812">Transmembrane</keyword>
<accession>A0A2T3B3Y8</accession>
<protein>
    <recommendedName>
        <fullName evidence="5">DUF676 domain-containing protein</fullName>
    </recommendedName>
</protein>
<gene>
    <name evidence="6" type="ORF">M430DRAFT_232766</name>
</gene>
<keyword evidence="2" id="KW-0442">Lipid degradation</keyword>
<feature type="domain" description="DUF676" evidence="5">
    <location>
        <begin position="8"/>
        <end position="208"/>
    </location>
</feature>
<dbReference type="Pfam" id="PF05057">
    <property type="entry name" value="DUF676"/>
    <property type="match status" value="1"/>
</dbReference>
<dbReference type="OrthoDB" id="273452at2759"/>
<reference evidence="6 7" key="1">
    <citation type="journal article" date="2018" name="New Phytol.">
        <title>Comparative genomics and transcriptomics depict ericoid mycorrhizal fungi as versatile saprotrophs and plant mutualists.</title>
        <authorList>
            <person name="Martino E."/>
            <person name="Morin E."/>
            <person name="Grelet G.A."/>
            <person name="Kuo A."/>
            <person name="Kohler A."/>
            <person name="Daghino S."/>
            <person name="Barry K.W."/>
            <person name="Cichocki N."/>
            <person name="Clum A."/>
            <person name="Dockter R.B."/>
            <person name="Hainaut M."/>
            <person name="Kuo R.C."/>
            <person name="LaButti K."/>
            <person name="Lindahl B.D."/>
            <person name="Lindquist E.A."/>
            <person name="Lipzen A."/>
            <person name="Khouja H.R."/>
            <person name="Magnuson J."/>
            <person name="Murat C."/>
            <person name="Ohm R.A."/>
            <person name="Singer S.W."/>
            <person name="Spatafora J.W."/>
            <person name="Wang M."/>
            <person name="Veneault-Fourrey C."/>
            <person name="Henrissat B."/>
            <person name="Grigoriev I.V."/>
            <person name="Martin F.M."/>
            <person name="Perotto S."/>
        </authorList>
    </citation>
    <scope>NUCLEOTIDE SEQUENCE [LARGE SCALE GENOMIC DNA]</scope>
    <source>
        <strain evidence="6 7">ATCC 22711</strain>
    </source>
</reference>
<organism evidence="6 7">
    <name type="scientific">Amorphotheca resinae ATCC 22711</name>
    <dbReference type="NCBI Taxonomy" id="857342"/>
    <lineage>
        <taxon>Eukaryota</taxon>
        <taxon>Fungi</taxon>
        <taxon>Dikarya</taxon>
        <taxon>Ascomycota</taxon>
        <taxon>Pezizomycotina</taxon>
        <taxon>Leotiomycetes</taxon>
        <taxon>Helotiales</taxon>
        <taxon>Amorphothecaceae</taxon>
        <taxon>Amorphotheca</taxon>
    </lineage>
</organism>
<keyword evidence="7" id="KW-1185">Reference proteome</keyword>
<feature type="region of interest" description="Disordered" evidence="3">
    <location>
        <begin position="346"/>
        <end position="394"/>
    </location>
</feature>
<dbReference type="SUPFAM" id="SSF53474">
    <property type="entry name" value="alpha/beta-Hydrolases"/>
    <property type="match status" value="1"/>
</dbReference>
<dbReference type="RefSeq" id="XP_024721620.1">
    <property type="nucleotide sequence ID" value="XM_024864867.1"/>
</dbReference>
<evidence type="ECO:0000313" key="6">
    <source>
        <dbReference type="EMBL" id="PSS20350.1"/>
    </source>
</evidence>
<dbReference type="InParanoid" id="A0A2T3B3Y8"/>
<feature type="compositionally biased region" description="Polar residues" evidence="3">
    <location>
        <begin position="359"/>
        <end position="378"/>
    </location>
</feature>
<dbReference type="Proteomes" id="UP000241818">
    <property type="component" value="Unassembled WGS sequence"/>
</dbReference>
<dbReference type="InterPro" id="IPR029058">
    <property type="entry name" value="AB_hydrolase_fold"/>
</dbReference>
<dbReference type="GO" id="GO:0016042">
    <property type="term" value="P:lipid catabolic process"/>
    <property type="evidence" value="ECO:0007669"/>
    <property type="project" value="UniProtKB-KW"/>
</dbReference>
<dbReference type="GO" id="GO:0004622">
    <property type="term" value="F:phosphatidylcholine lysophospholipase activity"/>
    <property type="evidence" value="ECO:0007669"/>
    <property type="project" value="TreeGrafter"/>
</dbReference>
<evidence type="ECO:0000256" key="4">
    <source>
        <dbReference type="SAM" id="Phobius"/>
    </source>
</evidence>
<sequence length="457" mass="50956">MDYTGASHEAQHLCVLVHGLWGNPNHLEAMAKALRAKHSEESLHILVAKRNSGSFTYDGIELGGERVCQEIEEEIEKLARAGQTIRKISLVGYSLGGLVARYAVGLLDSKGVFEKIKPVNFTTFASPHLGVRTPLRGWHNHIWNVLGARTLSASGRQLFTIDNFRDTGKPLLEVLADPESIFIKGLAKFERRTLYTNIVNDRSAVYYTTGISKTDPFTNLDNVKLNYLKGYEDIILDPAAPVTSRDPEEFDLAFHGRILKSFKTTIDRLPLLLALIVFIPIGVVAFLINSGFQSFRSSRRIRLHESGLAGIQTGNYRVPLLITGVREAVEDAYENLNSTQSNEYLMSGTEEEEVAAQGKPNSPTGERSQSVRKSSSAISDGDPEKPESHNPDVPTLALAPYQFRMIQALDSVGWRKYPVHIHKVAHSHAAIIVRTEKPSFSEGRVVFRHWLDEEFII</sequence>
<keyword evidence="4" id="KW-0472">Membrane</keyword>
<dbReference type="GO" id="GO:0005811">
    <property type="term" value="C:lipid droplet"/>
    <property type="evidence" value="ECO:0007669"/>
    <property type="project" value="TreeGrafter"/>
</dbReference>
<dbReference type="PANTHER" id="PTHR12482:SF65">
    <property type="entry name" value="ESTERASE, PUTATIVE (AFU_ORTHOLOGUE AFUA_3G12320)-RELATED"/>
    <property type="match status" value="1"/>
</dbReference>
<name>A0A2T3B3Y8_AMORE</name>